<evidence type="ECO:0000256" key="2">
    <source>
        <dbReference type="ARBA" id="ARBA00022475"/>
    </source>
</evidence>
<comment type="pathway">
    <text evidence="1 13">Cell wall biogenesis; peptidoglycan biosynthesis.</text>
</comment>
<keyword evidence="10" id="KW-0012">Acyltransferase</keyword>
<evidence type="ECO:0000256" key="14">
    <source>
        <dbReference type="SAM" id="MobiDB-lite"/>
    </source>
</evidence>
<dbReference type="InterPro" id="IPR041280">
    <property type="entry name" value="Big_10"/>
</dbReference>
<keyword evidence="6 13" id="KW-0573">Peptidoglycan synthesis</keyword>
<feature type="compositionally biased region" description="Polar residues" evidence="14">
    <location>
        <begin position="37"/>
        <end position="59"/>
    </location>
</feature>
<keyword evidence="18" id="KW-1185">Reference proteome</keyword>
<feature type="compositionally biased region" description="Polar residues" evidence="14">
    <location>
        <begin position="84"/>
        <end position="99"/>
    </location>
</feature>
<feature type="compositionally biased region" description="Basic and acidic residues" evidence="14">
    <location>
        <begin position="1"/>
        <end position="11"/>
    </location>
</feature>
<dbReference type="SUPFAM" id="SSF141523">
    <property type="entry name" value="L,D-transpeptidase catalytic domain-like"/>
    <property type="match status" value="1"/>
</dbReference>
<organism evidence="17 18">
    <name type="scientific">Nocardia macrotermitis</name>
    <dbReference type="NCBI Taxonomy" id="2585198"/>
    <lineage>
        <taxon>Bacteria</taxon>
        <taxon>Bacillati</taxon>
        <taxon>Actinomycetota</taxon>
        <taxon>Actinomycetes</taxon>
        <taxon>Mycobacteriales</taxon>
        <taxon>Nocardiaceae</taxon>
        <taxon>Nocardia</taxon>
    </lineage>
</organism>
<gene>
    <name evidence="17" type="ORF">NRB20_02390</name>
</gene>
<sequence>MSQTDDPEHTGGSHPAQEPTTDVPAAANTGIGEDEQNTVTDSSPGQPTDANPPSGQESRPGTPPAGDAPKDAPAGTAAETAATQDNTDSSGIKPQSADATTAIPGGSEAATVVIPNAEAATAAIPTGSPAAPGTPSNVPAGSPNTPGTPSGAPESASAPAADAPTTFVPATPVAPPTKIAAATTGTSVPGPGRTTWLLVGAAILIVVIAVGAVFLGRSGSGGSGSAHESTTPAVPAAAIAVPDTANPINPSVPITVTASGGHLTAVTATTPDGKPLAGTLSPDGKTWTNTDSLAFSSAYTIVADAVNSAGAHTKQNFTVNTMSADNVSTAYANVVPAPDVVSDTGIGVGQPMVFQFTKPVANKAEVQKHLHVTVTPAQPGAWYWVDDKDVHYRAATYWQPGTKIHIEADVVGLDLGNGVLGAENNSADYTVHDSWVAKADGSTDELTIFQNGKQVNQMPMSLGSPGFPSHEGPHVISAKQPSIVMDSCSYGTCAGSPGYYRETVLLDERISNDGEFVHSAPWSVGQQGSSNVSHGCVNLSPANAQWFYDHFGIGDVVEITNSGGPSLPVWDTYGDWEVPWQTWQAGNANS</sequence>
<evidence type="ECO:0000313" key="18">
    <source>
        <dbReference type="Proteomes" id="UP000438448"/>
    </source>
</evidence>
<reference evidence="17 18" key="1">
    <citation type="submission" date="2019-10" db="EMBL/GenBank/DDBJ databases">
        <title>Nocardia macrotermitis sp. nov. and Nocardia aurantia sp. nov., isolated from the gut of fungus growing-termite Macrotermes natalensis.</title>
        <authorList>
            <person name="Benndorf R."/>
            <person name="Schwitalla J."/>
            <person name="Martin K."/>
            <person name="De Beer W."/>
            <person name="Kaster A.-K."/>
            <person name="Vollmers J."/>
            <person name="Poulsen M."/>
            <person name="Beemelmanns C."/>
        </authorList>
    </citation>
    <scope>NUCLEOTIDE SEQUENCE [LARGE SCALE GENOMIC DNA]</scope>
    <source>
        <strain evidence="17 18">RB20</strain>
    </source>
</reference>
<keyword evidence="4" id="KW-0732">Signal</keyword>
<name>A0A7K0CUM5_9NOCA</name>
<evidence type="ECO:0000256" key="4">
    <source>
        <dbReference type="ARBA" id="ARBA00022729"/>
    </source>
</evidence>
<dbReference type="Pfam" id="PF03734">
    <property type="entry name" value="YkuD"/>
    <property type="match status" value="1"/>
</dbReference>
<evidence type="ECO:0000256" key="13">
    <source>
        <dbReference type="PROSITE-ProRule" id="PRU01373"/>
    </source>
</evidence>
<accession>A0A7K0CUM5</accession>
<keyword evidence="9" id="KW-0449">Lipoprotein</keyword>
<evidence type="ECO:0000256" key="6">
    <source>
        <dbReference type="ARBA" id="ARBA00022984"/>
    </source>
</evidence>
<dbReference type="Gene3D" id="2.40.440.10">
    <property type="entry name" value="L,D-transpeptidase catalytic domain-like"/>
    <property type="match status" value="1"/>
</dbReference>
<dbReference type="PANTHER" id="PTHR30582:SF2">
    <property type="entry name" value="L,D-TRANSPEPTIDASE YCIB-RELATED"/>
    <property type="match status" value="1"/>
</dbReference>
<evidence type="ECO:0000256" key="5">
    <source>
        <dbReference type="ARBA" id="ARBA00022960"/>
    </source>
</evidence>
<feature type="transmembrane region" description="Helical" evidence="15">
    <location>
        <begin position="196"/>
        <end position="215"/>
    </location>
</feature>
<keyword evidence="11 13" id="KW-0961">Cell wall biogenesis/degradation</keyword>
<comment type="caution">
    <text evidence="17">The sequence shown here is derived from an EMBL/GenBank/DDBJ whole genome shotgun (WGS) entry which is preliminary data.</text>
</comment>
<evidence type="ECO:0000256" key="8">
    <source>
        <dbReference type="ARBA" id="ARBA00023139"/>
    </source>
</evidence>
<feature type="compositionally biased region" description="Polar residues" evidence="14">
    <location>
        <begin position="134"/>
        <end position="145"/>
    </location>
</feature>
<protein>
    <recommendedName>
        <fullName evidence="16">L,D-TPase catalytic domain-containing protein</fullName>
    </recommendedName>
</protein>
<dbReference type="Gene3D" id="2.60.40.3710">
    <property type="match status" value="1"/>
</dbReference>
<evidence type="ECO:0000256" key="15">
    <source>
        <dbReference type="SAM" id="Phobius"/>
    </source>
</evidence>
<feature type="region of interest" description="Disordered" evidence="14">
    <location>
        <begin position="1"/>
        <end position="103"/>
    </location>
</feature>
<dbReference type="InterPro" id="IPR050979">
    <property type="entry name" value="LD-transpeptidase"/>
</dbReference>
<dbReference type="GO" id="GO:0071555">
    <property type="term" value="P:cell wall organization"/>
    <property type="evidence" value="ECO:0007669"/>
    <property type="project" value="UniProtKB-UniRule"/>
</dbReference>
<evidence type="ECO:0000256" key="11">
    <source>
        <dbReference type="ARBA" id="ARBA00023316"/>
    </source>
</evidence>
<dbReference type="Gene3D" id="2.60.40.3780">
    <property type="match status" value="1"/>
</dbReference>
<dbReference type="InterPro" id="IPR038063">
    <property type="entry name" value="Transpep_catalytic_dom"/>
</dbReference>
<dbReference type="UniPathway" id="UPA00219"/>
<feature type="active site" description="Nucleophile" evidence="13">
    <location>
        <position position="536"/>
    </location>
</feature>
<dbReference type="Pfam" id="PF17964">
    <property type="entry name" value="Big_10"/>
    <property type="match status" value="1"/>
</dbReference>
<keyword evidence="2" id="KW-1003">Cell membrane</keyword>
<evidence type="ECO:0000259" key="16">
    <source>
        <dbReference type="PROSITE" id="PS52029"/>
    </source>
</evidence>
<evidence type="ECO:0000256" key="12">
    <source>
        <dbReference type="ARBA" id="ARBA00060592"/>
    </source>
</evidence>
<proteinExistence type="predicted"/>
<keyword evidence="5 13" id="KW-0133">Cell shape</keyword>
<dbReference type="AlphaFoldDB" id="A0A7K0CUM5"/>
<keyword evidence="15" id="KW-1133">Transmembrane helix</keyword>
<feature type="active site" description="Proton donor/acceptor" evidence="13">
    <location>
        <position position="518"/>
    </location>
</feature>
<dbReference type="InterPro" id="IPR005490">
    <property type="entry name" value="LD_TPept_cat_dom"/>
</dbReference>
<dbReference type="GO" id="GO:0016746">
    <property type="term" value="F:acyltransferase activity"/>
    <property type="evidence" value="ECO:0007669"/>
    <property type="project" value="UniProtKB-KW"/>
</dbReference>
<evidence type="ECO:0000313" key="17">
    <source>
        <dbReference type="EMBL" id="MQY17176.1"/>
    </source>
</evidence>
<feature type="compositionally biased region" description="Low complexity" evidence="14">
    <location>
        <begin position="64"/>
        <end position="83"/>
    </location>
</feature>
<evidence type="ECO:0000256" key="10">
    <source>
        <dbReference type="ARBA" id="ARBA00023315"/>
    </source>
</evidence>
<dbReference type="EMBL" id="WEGK01000001">
    <property type="protein sequence ID" value="MQY17176.1"/>
    <property type="molecule type" value="Genomic_DNA"/>
</dbReference>
<dbReference type="GO" id="GO:0071972">
    <property type="term" value="F:peptidoglycan L,D-transpeptidase activity"/>
    <property type="evidence" value="ECO:0007669"/>
    <property type="project" value="TreeGrafter"/>
</dbReference>
<dbReference type="GO" id="GO:0008360">
    <property type="term" value="P:regulation of cell shape"/>
    <property type="evidence" value="ECO:0007669"/>
    <property type="project" value="UniProtKB-UniRule"/>
</dbReference>
<keyword evidence="8" id="KW-0564">Palmitate</keyword>
<keyword evidence="7 15" id="KW-0472">Membrane</keyword>
<dbReference type="OrthoDB" id="5242354at2"/>
<feature type="domain" description="L,D-TPase catalytic" evidence="16">
    <location>
        <begin position="435"/>
        <end position="560"/>
    </location>
</feature>
<keyword evidence="3" id="KW-0808">Transferase</keyword>
<evidence type="ECO:0000256" key="7">
    <source>
        <dbReference type="ARBA" id="ARBA00023136"/>
    </source>
</evidence>
<dbReference type="CDD" id="cd13432">
    <property type="entry name" value="LDT_IgD_like_2"/>
    <property type="match status" value="1"/>
</dbReference>
<comment type="pathway">
    <text evidence="12">Glycan biosynthesis.</text>
</comment>
<feature type="region of interest" description="Disordered" evidence="14">
    <location>
        <begin position="124"/>
        <end position="173"/>
    </location>
</feature>
<feature type="compositionally biased region" description="Low complexity" evidence="14">
    <location>
        <begin position="147"/>
        <end position="173"/>
    </location>
</feature>
<dbReference type="GO" id="GO:0005576">
    <property type="term" value="C:extracellular region"/>
    <property type="evidence" value="ECO:0007669"/>
    <property type="project" value="TreeGrafter"/>
</dbReference>
<evidence type="ECO:0000256" key="1">
    <source>
        <dbReference type="ARBA" id="ARBA00004752"/>
    </source>
</evidence>
<dbReference type="GO" id="GO:0018104">
    <property type="term" value="P:peptidoglycan-protein cross-linking"/>
    <property type="evidence" value="ECO:0007669"/>
    <property type="project" value="TreeGrafter"/>
</dbReference>
<dbReference type="Proteomes" id="UP000438448">
    <property type="component" value="Unassembled WGS sequence"/>
</dbReference>
<dbReference type="FunFam" id="2.40.440.10:FF:000005">
    <property type="entry name" value="L,D-transpeptidase 2"/>
    <property type="match status" value="1"/>
</dbReference>
<evidence type="ECO:0000256" key="3">
    <source>
        <dbReference type="ARBA" id="ARBA00022679"/>
    </source>
</evidence>
<evidence type="ECO:0000256" key="9">
    <source>
        <dbReference type="ARBA" id="ARBA00023288"/>
    </source>
</evidence>
<keyword evidence="15" id="KW-0812">Transmembrane</keyword>
<dbReference type="PANTHER" id="PTHR30582">
    <property type="entry name" value="L,D-TRANSPEPTIDASE"/>
    <property type="match status" value="1"/>
</dbReference>
<dbReference type="CDD" id="cd16913">
    <property type="entry name" value="YkuD_like"/>
    <property type="match status" value="1"/>
</dbReference>
<dbReference type="PROSITE" id="PS52029">
    <property type="entry name" value="LD_TPASE"/>
    <property type="match status" value="1"/>
</dbReference>